<dbReference type="RefSeq" id="WP_203677633.1">
    <property type="nucleotide sequence ID" value="NZ_BOMW01000014.1"/>
</dbReference>
<keyword evidence="3" id="KW-1185">Reference proteome</keyword>
<dbReference type="Proteomes" id="UP000629619">
    <property type="component" value="Unassembled WGS sequence"/>
</dbReference>
<keyword evidence="1" id="KW-1133">Transmembrane helix</keyword>
<dbReference type="EMBL" id="BOMW01000014">
    <property type="protein sequence ID" value="GIF03944.1"/>
    <property type="molecule type" value="Genomic_DNA"/>
</dbReference>
<proteinExistence type="predicted"/>
<gene>
    <name evidence="2" type="ORF">Asi03nite_14820</name>
</gene>
<keyword evidence="1" id="KW-0812">Transmembrane</keyword>
<organism evidence="2 3">
    <name type="scientific">Actinoplanes siamensis</name>
    <dbReference type="NCBI Taxonomy" id="1223317"/>
    <lineage>
        <taxon>Bacteria</taxon>
        <taxon>Bacillati</taxon>
        <taxon>Actinomycetota</taxon>
        <taxon>Actinomycetes</taxon>
        <taxon>Micromonosporales</taxon>
        <taxon>Micromonosporaceae</taxon>
        <taxon>Actinoplanes</taxon>
    </lineage>
</organism>
<evidence type="ECO:0000256" key="1">
    <source>
        <dbReference type="SAM" id="Phobius"/>
    </source>
</evidence>
<comment type="caution">
    <text evidence="2">The sequence shown here is derived from an EMBL/GenBank/DDBJ whole genome shotgun (WGS) entry which is preliminary data.</text>
</comment>
<evidence type="ECO:0000313" key="2">
    <source>
        <dbReference type="EMBL" id="GIF03944.1"/>
    </source>
</evidence>
<reference evidence="2" key="1">
    <citation type="submission" date="2021-01" db="EMBL/GenBank/DDBJ databases">
        <title>Whole genome shotgun sequence of Actinoplanes siamensis NBRC 109076.</title>
        <authorList>
            <person name="Komaki H."/>
            <person name="Tamura T."/>
        </authorList>
    </citation>
    <scope>NUCLEOTIDE SEQUENCE</scope>
    <source>
        <strain evidence="2">NBRC 109076</strain>
    </source>
</reference>
<name>A0A919N426_9ACTN</name>
<dbReference type="AlphaFoldDB" id="A0A919N426"/>
<keyword evidence="1" id="KW-0472">Membrane</keyword>
<protein>
    <submittedName>
        <fullName evidence="2">Uncharacterized protein</fullName>
    </submittedName>
</protein>
<feature type="transmembrane region" description="Helical" evidence="1">
    <location>
        <begin position="12"/>
        <end position="30"/>
    </location>
</feature>
<sequence length="52" mass="5467">MEPPELLGLGDSYLTIVVFSLVVAVLFAATRPAAIHTAARLAARFARALLTA</sequence>
<evidence type="ECO:0000313" key="3">
    <source>
        <dbReference type="Proteomes" id="UP000629619"/>
    </source>
</evidence>
<accession>A0A919N426</accession>